<gene>
    <name evidence="2" type="ORF">ALTATR162_LOCUS3095</name>
</gene>
<feature type="compositionally biased region" description="Polar residues" evidence="1">
    <location>
        <begin position="157"/>
        <end position="168"/>
    </location>
</feature>
<sequence>MAAFYTSPSRFAGQDVPNEYLHDILEEQMRKVIVCEPGWPDSGCLLADMGMFFVRSVSVLSKVADSTVNGNHIDNYTRRRLDDMERINDFCELGSLDYLNEKHESLKSLACRLQQFASELDDLWDLSKNPPFSSNPVPPSPPTRSKLPMHTKDRARSASSIPQQNQTWAYGGYVDAGPDAPRIVEFDEDEPPDDLPESSTQAGGRSVRDNYTRSDEARSEYDIQERISELLSTLEKSRGTGQHICPYQYTCEKGGVENGRLKTFGRNSDFRFVQ</sequence>
<evidence type="ECO:0000313" key="2">
    <source>
        <dbReference type="EMBL" id="CAG5153242.1"/>
    </source>
</evidence>
<evidence type="ECO:0000313" key="3">
    <source>
        <dbReference type="Proteomes" id="UP000676310"/>
    </source>
</evidence>
<organism evidence="2 3">
    <name type="scientific">Alternaria atra</name>
    <dbReference type="NCBI Taxonomy" id="119953"/>
    <lineage>
        <taxon>Eukaryota</taxon>
        <taxon>Fungi</taxon>
        <taxon>Dikarya</taxon>
        <taxon>Ascomycota</taxon>
        <taxon>Pezizomycotina</taxon>
        <taxon>Dothideomycetes</taxon>
        <taxon>Pleosporomycetidae</taxon>
        <taxon>Pleosporales</taxon>
        <taxon>Pleosporineae</taxon>
        <taxon>Pleosporaceae</taxon>
        <taxon>Alternaria</taxon>
        <taxon>Alternaria sect. Ulocladioides</taxon>
    </lineage>
</organism>
<name>A0A8J2HYT9_9PLEO</name>
<dbReference type="Proteomes" id="UP000676310">
    <property type="component" value="Unassembled WGS sequence"/>
</dbReference>
<dbReference type="GeneID" id="67014613"/>
<accession>A0A8J2HYT9</accession>
<dbReference type="EMBL" id="CAJRGZ010000016">
    <property type="protein sequence ID" value="CAG5153242.1"/>
    <property type="molecule type" value="Genomic_DNA"/>
</dbReference>
<feature type="compositionally biased region" description="Basic and acidic residues" evidence="1">
    <location>
        <begin position="206"/>
        <end position="220"/>
    </location>
</feature>
<dbReference type="OrthoDB" id="3943341at2759"/>
<feature type="compositionally biased region" description="Acidic residues" evidence="1">
    <location>
        <begin position="186"/>
        <end position="196"/>
    </location>
</feature>
<feature type="region of interest" description="Disordered" evidence="1">
    <location>
        <begin position="127"/>
        <end position="220"/>
    </location>
</feature>
<proteinExistence type="predicted"/>
<protein>
    <submittedName>
        <fullName evidence="2">Uncharacterized protein</fullName>
    </submittedName>
</protein>
<reference evidence="2" key="1">
    <citation type="submission" date="2021-05" db="EMBL/GenBank/DDBJ databases">
        <authorList>
            <person name="Stam R."/>
        </authorList>
    </citation>
    <scope>NUCLEOTIDE SEQUENCE</scope>
    <source>
        <strain evidence="2">CS162</strain>
    </source>
</reference>
<dbReference type="RefSeq" id="XP_043166636.1">
    <property type="nucleotide sequence ID" value="XM_043310701.1"/>
</dbReference>
<keyword evidence="3" id="KW-1185">Reference proteome</keyword>
<evidence type="ECO:0000256" key="1">
    <source>
        <dbReference type="SAM" id="MobiDB-lite"/>
    </source>
</evidence>
<comment type="caution">
    <text evidence="2">The sequence shown here is derived from an EMBL/GenBank/DDBJ whole genome shotgun (WGS) entry which is preliminary data.</text>
</comment>
<dbReference type="AlphaFoldDB" id="A0A8J2HYT9"/>